<reference evidence="1 2" key="1">
    <citation type="journal article" date="2007" name="Science">
        <title>The Chlamydomonas genome reveals the evolution of key animal and plant functions.</title>
        <authorList>
            <person name="Merchant S.S."/>
            <person name="Prochnik S.E."/>
            <person name="Vallon O."/>
            <person name="Harris E.H."/>
            <person name="Karpowicz S.J."/>
            <person name="Witman G.B."/>
            <person name="Terry A."/>
            <person name="Salamov A."/>
            <person name="Fritz-Laylin L.K."/>
            <person name="Marechal-Drouard L."/>
            <person name="Marshall W.F."/>
            <person name="Qu L.H."/>
            <person name="Nelson D.R."/>
            <person name="Sanderfoot A.A."/>
            <person name="Spalding M.H."/>
            <person name="Kapitonov V.V."/>
            <person name="Ren Q."/>
            <person name="Ferris P."/>
            <person name="Lindquist E."/>
            <person name="Shapiro H."/>
            <person name="Lucas S.M."/>
            <person name="Grimwood J."/>
            <person name="Schmutz J."/>
            <person name="Cardol P."/>
            <person name="Cerutti H."/>
            <person name="Chanfreau G."/>
            <person name="Chen C.L."/>
            <person name="Cognat V."/>
            <person name="Croft M.T."/>
            <person name="Dent R."/>
            <person name="Dutcher S."/>
            <person name="Fernandez E."/>
            <person name="Fukuzawa H."/>
            <person name="Gonzalez-Ballester D."/>
            <person name="Gonzalez-Halphen D."/>
            <person name="Hallmann A."/>
            <person name="Hanikenne M."/>
            <person name="Hippler M."/>
            <person name="Inwood W."/>
            <person name="Jabbari K."/>
            <person name="Kalanon M."/>
            <person name="Kuras R."/>
            <person name="Lefebvre P.A."/>
            <person name="Lemaire S.D."/>
            <person name="Lobanov A.V."/>
            <person name="Lohr M."/>
            <person name="Manuell A."/>
            <person name="Meier I."/>
            <person name="Mets L."/>
            <person name="Mittag M."/>
            <person name="Mittelmeier T."/>
            <person name="Moroney J.V."/>
            <person name="Moseley J."/>
            <person name="Napoli C."/>
            <person name="Nedelcu A.M."/>
            <person name="Niyogi K."/>
            <person name="Novoselov S.V."/>
            <person name="Paulsen I.T."/>
            <person name="Pazour G."/>
            <person name="Purton S."/>
            <person name="Ral J.P."/>
            <person name="Riano-Pachon D.M."/>
            <person name="Riekhof W."/>
            <person name="Rymarquis L."/>
            <person name="Schroda M."/>
            <person name="Stern D."/>
            <person name="Umen J."/>
            <person name="Willows R."/>
            <person name="Wilson N."/>
            <person name="Zimmer S.L."/>
            <person name="Allmer J."/>
            <person name="Balk J."/>
            <person name="Bisova K."/>
            <person name="Chen C.J."/>
            <person name="Elias M."/>
            <person name="Gendler K."/>
            <person name="Hauser C."/>
            <person name="Lamb M.R."/>
            <person name="Ledford H."/>
            <person name="Long J.C."/>
            <person name="Minagawa J."/>
            <person name="Page M.D."/>
            <person name="Pan J."/>
            <person name="Pootakham W."/>
            <person name="Roje S."/>
            <person name="Rose A."/>
            <person name="Stahlberg E."/>
            <person name="Terauchi A.M."/>
            <person name="Yang P."/>
            <person name="Ball S."/>
            <person name="Bowler C."/>
            <person name="Dieckmann C.L."/>
            <person name="Gladyshev V.N."/>
            <person name="Green P."/>
            <person name="Jorgensen R."/>
            <person name="Mayfield S."/>
            <person name="Mueller-Roeber B."/>
            <person name="Rajamani S."/>
            <person name="Sayre R.T."/>
            <person name="Brokstein P."/>
            <person name="Dubchak I."/>
            <person name="Goodstein D."/>
            <person name="Hornick L."/>
            <person name="Huang Y.W."/>
            <person name="Jhaveri J."/>
            <person name="Luo Y."/>
            <person name="Martinez D."/>
            <person name="Ngau W.C."/>
            <person name="Otillar B."/>
            <person name="Poliakov A."/>
            <person name="Porter A."/>
            <person name="Szajkowski L."/>
            <person name="Werner G."/>
            <person name="Zhou K."/>
            <person name="Grigoriev I.V."/>
            <person name="Rokhsar D.S."/>
            <person name="Grossman A.R."/>
        </authorList>
    </citation>
    <scope>NUCLEOTIDE SEQUENCE [LARGE SCALE GENOMIC DNA]</scope>
    <source>
        <strain evidence="2">CC-503</strain>
        <strain evidence="1">CC-503 cw92 mt+</strain>
    </source>
</reference>
<proteinExistence type="predicted"/>
<dbReference type="Gramene" id="PNW77382">
    <property type="protein sequence ID" value="PNW77382"/>
    <property type="gene ID" value="CHLRE_10g434001v5"/>
</dbReference>
<dbReference type="RefSeq" id="XP_042920089.1">
    <property type="nucleotide sequence ID" value="XM_043066692.1"/>
</dbReference>
<dbReference type="RefSeq" id="XP_042920090.1">
    <property type="nucleotide sequence ID" value="XM_043066694.1"/>
</dbReference>
<reference evidence="1" key="2">
    <citation type="submission" date="2017-07" db="EMBL/GenBank/DDBJ databases">
        <title>WGS assembly of Chlamydomonas reinhardtii.</title>
        <authorList>
            <consortium name="Chlamydomonas Annotation Team"/>
            <consortium name="JGI Annotation Team"/>
            <person name="Merchant S.S."/>
            <person name="Prochnik S.E."/>
            <person name="Vallon O."/>
            <person name="Harris E.H."/>
            <person name="Karpowicz S.J."/>
            <person name="Witman G.B."/>
            <person name="Terry A."/>
            <person name="Salamov A."/>
            <person name="Fritz-Laylin L.K."/>
            <person name="Marechal-Drouard L."/>
            <person name="Marshall W.F."/>
            <person name="Qu L.H."/>
            <person name="Nelson D.R."/>
            <person name="Sanderfoot A.A."/>
            <person name="Spalding M.H."/>
            <person name="Kapitonov V.V."/>
            <person name="Ren Q."/>
            <person name="Ferris P."/>
            <person name="Lindquist E."/>
            <person name="Shapiro H."/>
            <person name="Lucas S.M."/>
            <person name="Grimwood J."/>
            <person name="Schmutz J."/>
            <person name="Grigoriev I.V."/>
            <person name="Rokhsar D.S."/>
        </authorList>
    </citation>
    <scope>NUCLEOTIDE SEQUENCE</scope>
    <source>
        <strain evidence="1">CC-503 cw92 mt+</strain>
    </source>
</reference>
<accession>A0A2K3DA21</accession>
<dbReference type="EMBL" id="CM008971">
    <property type="protein sequence ID" value="PNW77380.1"/>
    <property type="molecule type" value="Genomic_DNA"/>
</dbReference>
<name>A0A2K3DA21_CHLRE</name>
<evidence type="ECO:0000313" key="1">
    <source>
        <dbReference type="EMBL" id="PNW77380.1"/>
    </source>
</evidence>
<dbReference type="RefSeq" id="XP_042920091.1">
    <property type="nucleotide sequence ID" value="XM_043066693.1"/>
</dbReference>
<dbReference type="Gramene" id="PNW77380">
    <property type="protein sequence ID" value="PNW77380"/>
    <property type="gene ID" value="CHLRE_10g434001v5"/>
</dbReference>
<protein>
    <submittedName>
        <fullName evidence="1">Uncharacterized protein</fullName>
    </submittedName>
</protein>
<dbReference type="KEGG" id="cre:CHLRE_10g434001v5"/>
<keyword evidence="2" id="KW-1185">Reference proteome</keyword>
<organism evidence="1 2">
    <name type="scientific">Chlamydomonas reinhardtii</name>
    <name type="common">Chlamydomonas smithii</name>
    <dbReference type="NCBI Taxonomy" id="3055"/>
    <lineage>
        <taxon>Eukaryota</taxon>
        <taxon>Viridiplantae</taxon>
        <taxon>Chlorophyta</taxon>
        <taxon>core chlorophytes</taxon>
        <taxon>Chlorophyceae</taxon>
        <taxon>CS clade</taxon>
        <taxon>Chlamydomonadales</taxon>
        <taxon>Chlamydomonadaceae</taxon>
        <taxon>Chlamydomonas</taxon>
    </lineage>
</organism>
<dbReference type="EMBL" id="CM008971">
    <property type="protein sequence ID" value="PNW77382.1"/>
    <property type="molecule type" value="Genomic_DNA"/>
</dbReference>
<dbReference type="GeneID" id="5728022"/>
<dbReference type="Proteomes" id="UP000006906">
    <property type="component" value="Chromosome 10"/>
</dbReference>
<dbReference type="EMBL" id="CM008971">
    <property type="protein sequence ID" value="PNW77381.1"/>
    <property type="molecule type" value="Genomic_DNA"/>
</dbReference>
<gene>
    <name evidence="1" type="ORF">CHLRE_10g434001v5</name>
</gene>
<sequence length="146" mass="15968">MRTSARAGPRAGTPVQTIAFKSEYNDWIRKGRPPMVFLQASTIVPPDAVEATQRALCIKKRFDIVRTFYGVVWDDLEAAAEAAAVAAPYRLGGIPLHNDPGGVRVRTDFAIARATRPALLERLDANSRLQTLAVDGVPSLQWEALL</sequence>
<dbReference type="PaxDb" id="3055-EDO95884"/>
<evidence type="ECO:0000313" key="2">
    <source>
        <dbReference type="Proteomes" id="UP000006906"/>
    </source>
</evidence>
<dbReference type="AlphaFoldDB" id="A0A2K3DA21"/>
<dbReference type="Gramene" id="PNW77381">
    <property type="protein sequence ID" value="PNW77381"/>
    <property type="gene ID" value="CHLRE_10g434001v5"/>
</dbReference>